<dbReference type="EMBL" id="LPVY01000021">
    <property type="protein sequence ID" value="KZB62069.1"/>
    <property type="molecule type" value="Genomic_DNA"/>
</dbReference>
<dbReference type="CDD" id="cd02970">
    <property type="entry name" value="PRX_like2"/>
    <property type="match status" value="1"/>
</dbReference>
<evidence type="ECO:0000313" key="2">
    <source>
        <dbReference type="EMBL" id="KZB62069.1"/>
    </source>
</evidence>
<dbReference type="OrthoDB" id="9809746at2"/>
<evidence type="ECO:0000259" key="1">
    <source>
        <dbReference type="PROSITE" id="PS51352"/>
    </source>
</evidence>
<reference evidence="2 3" key="1">
    <citation type="submission" date="2015-12" db="EMBL/GenBank/DDBJ databases">
        <title>Genome sequence of Thalassospira lucentensis MCCC 1A02072.</title>
        <authorList>
            <person name="Lu L."/>
            <person name="Lai Q."/>
            <person name="Shao Z."/>
            <person name="Qian P."/>
        </authorList>
    </citation>
    <scope>NUCLEOTIDE SEQUENCE [LARGE SCALE GENOMIC DNA]</scope>
    <source>
        <strain evidence="2 3">MCCC 1A02072</strain>
    </source>
</reference>
<comment type="caution">
    <text evidence="2">The sequence shown here is derived from an EMBL/GenBank/DDBJ whole genome shotgun (WGS) entry which is preliminary data.</text>
</comment>
<sequence>MSAITPLMPRQKVPSLSVPLVGGGTWSLADQTPENFTMVVFYRGLHCPICGKYLKDLDNKLADFAKRGVNVIVLSSDAEDRATEAKQKWALENIDLGYGLSLEKAREWGLYISSSNGVTSSGVEEPALFSEPGLFLVRPDGTLYFGTVQTMPFARPAFAEILGALDFVIAKNYPARGEIVDHTNP</sequence>
<dbReference type="AlphaFoldDB" id="A0A154L1Y5"/>
<dbReference type="SUPFAM" id="SSF52833">
    <property type="entry name" value="Thioredoxin-like"/>
    <property type="match status" value="1"/>
</dbReference>
<dbReference type="InterPro" id="IPR036249">
    <property type="entry name" value="Thioredoxin-like_sf"/>
</dbReference>
<dbReference type="GO" id="GO:0016491">
    <property type="term" value="F:oxidoreductase activity"/>
    <property type="evidence" value="ECO:0007669"/>
    <property type="project" value="InterPro"/>
</dbReference>
<dbReference type="GO" id="GO:0016209">
    <property type="term" value="F:antioxidant activity"/>
    <property type="evidence" value="ECO:0007669"/>
    <property type="project" value="InterPro"/>
</dbReference>
<gene>
    <name evidence="2" type="ORF">AUP42_03655</name>
</gene>
<dbReference type="PROSITE" id="PS51352">
    <property type="entry name" value="THIOREDOXIN_2"/>
    <property type="match status" value="1"/>
</dbReference>
<protein>
    <submittedName>
        <fullName evidence="2">Alkyl hydroperoxide reductase</fullName>
    </submittedName>
</protein>
<organism evidence="2 3">
    <name type="scientific">Thalassospira lucentensis</name>
    <dbReference type="NCBI Taxonomy" id="168935"/>
    <lineage>
        <taxon>Bacteria</taxon>
        <taxon>Pseudomonadati</taxon>
        <taxon>Pseudomonadota</taxon>
        <taxon>Alphaproteobacteria</taxon>
        <taxon>Rhodospirillales</taxon>
        <taxon>Thalassospiraceae</taxon>
        <taxon>Thalassospira</taxon>
    </lineage>
</organism>
<dbReference type="Gene3D" id="3.40.30.10">
    <property type="entry name" value="Glutaredoxin"/>
    <property type="match status" value="1"/>
</dbReference>
<dbReference type="InterPro" id="IPR000866">
    <property type="entry name" value="AhpC/TSA"/>
</dbReference>
<feature type="domain" description="Thioredoxin" evidence="1">
    <location>
        <begin position="7"/>
        <end position="170"/>
    </location>
</feature>
<dbReference type="Proteomes" id="UP000076335">
    <property type="component" value="Unassembled WGS sequence"/>
</dbReference>
<accession>A0A154L1Y5</accession>
<name>A0A154L1Y5_9PROT</name>
<dbReference type="InterPro" id="IPR013766">
    <property type="entry name" value="Thioredoxin_domain"/>
</dbReference>
<evidence type="ECO:0000313" key="3">
    <source>
        <dbReference type="Proteomes" id="UP000076335"/>
    </source>
</evidence>
<proteinExistence type="predicted"/>
<dbReference type="RefSeq" id="WP_062952649.1">
    <property type="nucleotide sequence ID" value="NZ_LPVY01000021.1"/>
</dbReference>
<dbReference type="Pfam" id="PF00578">
    <property type="entry name" value="AhpC-TSA"/>
    <property type="match status" value="1"/>
</dbReference>